<feature type="compositionally biased region" description="Basic and acidic residues" evidence="1">
    <location>
        <begin position="1"/>
        <end position="18"/>
    </location>
</feature>
<feature type="non-terminal residue" evidence="2">
    <location>
        <position position="1"/>
    </location>
</feature>
<protein>
    <submittedName>
        <fullName evidence="2">Uncharacterized protein</fullName>
    </submittedName>
</protein>
<organism evidence="2 3">
    <name type="scientific">Prorocentrum cordatum</name>
    <dbReference type="NCBI Taxonomy" id="2364126"/>
    <lineage>
        <taxon>Eukaryota</taxon>
        <taxon>Sar</taxon>
        <taxon>Alveolata</taxon>
        <taxon>Dinophyceae</taxon>
        <taxon>Prorocentrales</taxon>
        <taxon>Prorocentraceae</taxon>
        <taxon>Prorocentrum</taxon>
    </lineage>
</organism>
<evidence type="ECO:0000313" key="3">
    <source>
        <dbReference type="Proteomes" id="UP001189429"/>
    </source>
</evidence>
<feature type="region of interest" description="Disordered" evidence="1">
    <location>
        <begin position="125"/>
        <end position="144"/>
    </location>
</feature>
<feature type="region of interest" description="Disordered" evidence="1">
    <location>
        <begin position="1"/>
        <end position="26"/>
    </location>
</feature>
<dbReference type="EMBL" id="CAUYUJ010004808">
    <property type="protein sequence ID" value="CAK0811048.1"/>
    <property type="molecule type" value="Genomic_DNA"/>
</dbReference>
<proteinExistence type="predicted"/>
<name>A0ABN9R012_9DINO</name>
<feature type="compositionally biased region" description="Basic and acidic residues" evidence="1">
    <location>
        <begin position="128"/>
        <end position="143"/>
    </location>
</feature>
<evidence type="ECO:0000256" key="1">
    <source>
        <dbReference type="SAM" id="MobiDB-lite"/>
    </source>
</evidence>
<keyword evidence="3" id="KW-1185">Reference proteome</keyword>
<accession>A0ABN9R012</accession>
<gene>
    <name evidence="2" type="ORF">PCOR1329_LOCUS15800</name>
</gene>
<evidence type="ECO:0000313" key="2">
    <source>
        <dbReference type="EMBL" id="CAK0811048.1"/>
    </source>
</evidence>
<comment type="caution">
    <text evidence="2">The sequence shown here is derived from an EMBL/GenBank/DDBJ whole genome shotgun (WGS) entry which is preliminary data.</text>
</comment>
<reference evidence="2" key="1">
    <citation type="submission" date="2023-10" db="EMBL/GenBank/DDBJ databases">
        <authorList>
            <person name="Chen Y."/>
            <person name="Shah S."/>
            <person name="Dougan E. K."/>
            <person name="Thang M."/>
            <person name="Chan C."/>
        </authorList>
    </citation>
    <scope>NUCLEOTIDE SEQUENCE [LARGE SCALE GENOMIC DNA]</scope>
</reference>
<dbReference type="Proteomes" id="UP001189429">
    <property type="component" value="Unassembled WGS sequence"/>
</dbReference>
<sequence length="659" mass="72081">ESKSDGQGDRPKDTHQDADGDASNETMSGFAKKLKIYRARLKDLEQLAQEPGMGFASEATTKLHEQIVGRLAHKEATLPACDADVAVRRRLRGAEKAQTKADAQVAKLKRQLEDIQTQLHAAQNKAEQAGKKVESLRGKEKSLARRPMSKGWDSVCVHLELAKTALGSDGEEQDAEVTKQVEAALALVAKKKANAAEKTAVAMDEDGASLSGDGSRYKRRACAGPEEQGEDALQLKAKVFITCNANTPNKFEKVLHQLRYQVEAPVVFDKEHQLAPKQVKLLSARLSYGWKAVVVPSAPTKEGMPQAFQLIQKVPLALVVPTGYPAPPVQRPRPLSREYIDHEALNAFWHDRMYVFEMHWTVHQCFDGDGLPAHSGHGVKAVYKMRELVPPAVRDKRAPTARARMKRVALYGCYTEGNFWERGIVAGSAFSPLCLSLGLIGTIDDLYVANPRADMCPYFDDLEESTRGDVAAMAAPHMKLTVEIVLAFEQVLKRQLSRGRDSMTAVAVSHGRVEWQLGSHSKQMGILVVREAVHLGVAQPAERQRRVGAQSKRIMNAKARSWNTQWVKAAGGAAEKMVKLGSMPSEFYGTRGQDDMDTLIATCRQTVVAAAPGCYKGRSTAPLLLAEDADPAVSANAGPIVEWARAGQDETGMDTRGLL</sequence>